<dbReference type="Pfam" id="PF13414">
    <property type="entry name" value="TPR_11"/>
    <property type="match status" value="1"/>
</dbReference>
<dbReference type="PANTHER" id="PTHR44858">
    <property type="entry name" value="TETRATRICOPEPTIDE REPEAT PROTEIN 6"/>
    <property type="match status" value="1"/>
</dbReference>
<dbReference type="SUPFAM" id="SSF48452">
    <property type="entry name" value="TPR-like"/>
    <property type="match status" value="1"/>
</dbReference>
<gene>
    <name evidence="4" type="ORF">JJB11_21285</name>
</gene>
<dbReference type="SMART" id="SM00028">
    <property type="entry name" value="TPR"/>
    <property type="match status" value="5"/>
</dbReference>
<dbReference type="InterPro" id="IPR050498">
    <property type="entry name" value="Ycf3"/>
</dbReference>
<dbReference type="EMBL" id="JAEPWM010000011">
    <property type="protein sequence ID" value="MBK6008644.1"/>
    <property type="molecule type" value="Genomic_DNA"/>
</dbReference>
<dbReference type="Proteomes" id="UP000630528">
    <property type="component" value="Unassembled WGS sequence"/>
</dbReference>
<evidence type="ECO:0000256" key="2">
    <source>
        <dbReference type="ARBA" id="ARBA00022803"/>
    </source>
</evidence>
<proteinExistence type="predicted"/>
<reference evidence="4" key="2">
    <citation type="submission" date="2021-01" db="EMBL/GenBank/DDBJ databases">
        <authorList>
            <person name="Kang M."/>
        </authorList>
    </citation>
    <scope>NUCLEOTIDE SEQUENCE</scope>
    <source>
        <strain evidence="4">KACC 17527</strain>
    </source>
</reference>
<feature type="repeat" description="TPR" evidence="3">
    <location>
        <begin position="116"/>
        <end position="149"/>
    </location>
</feature>
<reference evidence="4" key="1">
    <citation type="journal article" date="2012" name="J. Microbiol. Biotechnol.">
        <title>Ramlibacter ginsenosidimutans sp. nov., with ginsenoside-converting activity.</title>
        <authorList>
            <person name="Wang L."/>
            <person name="An D.S."/>
            <person name="Kim S.G."/>
            <person name="Jin F.X."/>
            <person name="Kim S.C."/>
            <person name="Lee S.T."/>
            <person name="Im W.T."/>
        </authorList>
    </citation>
    <scope>NUCLEOTIDE SEQUENCE</scope>
    <source>
        <strain evidence="4">KACC 17527</strain>
    </source>
</reference>
<dbReference type="PROSITE" id="PS50005">
    <property type="entry name" value="TPR"/>
    <property type="match status" value="3"/>
</dbReference>
<dbReference type="InterPro" id="IPR019734">
    <property type="entry name" value="TPR_rpt"/>
</dbReference>
<organism evidence="4 5">
    <name type="scientific">Ramlibacter ginsenosidimutans</name>
    <dbReference type="NCBI Taxonomy" id="502333"/>
    <lineage>
        <taxon>Bacteria</taxon>
        <taxon>Pseudomonadati</taxon>
        <taxon>Pseudomonadota</taxon>
        <taxon>Betaproteobacteria</taxon>
        <taxon>Burkholderiales</taxon>
        <taxon>Comamonadaceae</taxon>
        <taxon>Ramlibacter</taxon>
    </lineage>
</organism>
<name>A0A934WN95_9BURK</name>
<comment type="caution">
    <text evidence="4">The sequence shown here is derived from an EMBL/GenBank/DDBJ whole genome shotgun (WGS) entry which is preliminary data.</text>
</comment>
<dbReference type="PROSITE" id="PS50293">
    <property type="entry name" value="TPR_REGION"/>
    <property type="match status" value="1"/>
</dbReference>
<evidence type="ECO:0000313" key="5">
    <source>
        <dbReference type="Proteomes" id="UP000630528"/>
    </source>
</evidence>
<keyword evidence="1" id="KW-0677">Repeat</keyword>
<keyword evidence="5" id="KW-1185">Reference proteome</keyword>
<dbReference type="Gene3D" id="1.25.40.10">
    <property type="entry name" value="Tetratricopeptide repeat domain"/>
    <property type="match status" value="2"/>
</dbReference>
<protein>
    <submittedName>
        <fullName evidence="4">Tetratricopeptide repeat protein</fullName>
    </submittedName>
</protein>
<feature type="repeat" description="TPR" evidence="3">
    <location>
        <begin position="150"/>
        <end position="183"/>
    </location>
</feature>
<evidence type="ECO:0000313" key="4">
    <source>
        <dbReference type="EMBL" id="MBK6008644.1"/>
    </source>
</evidence>
<dbReference type="RefSeq" id="WP_201176336.1">
    <property type="nucleotide sequence ID" value="NZ_JAEPWM010000011.1"/>
</dbReference>
<accession>A0A934WN95</accession>
<evidence type="ECO:0000256" key="3">
    <source>
        <dbReference type="PROSITE-ProRule" id="PRU00339"/>
    </source>
</evidence>
<keyword evidence="2 3" id="KW-0802">TPR repeat</keyword>
<evidence type="ECO:0000256" key="1">
    <source>
        <dbReference type="ARBA" id="ARBA00022737"/>
    </source>
</evidence>
<dbReference type="AlphaFoldDB" id="A0A934WN95"/>
<dbReference type="PANTHER" id="PTHR44858:SF1">
    <property type="entry name" value="UDP-N-ACETYLGLUCOSAMINE--PEPTIDE N-ACETYLGLUCOSAMINYLTRANSFERASE SPINDLY-RELATED"/>
    <property type="match status" value="1"/>
</dbReference>
<feature type="repeat" description="TPR" evidence="3">
    <location>
        <begin position="82"/>
        <end position="115"/>
    </location>
</feature>
<sequence>MLLKNLFAGGRAARSALEQRIAAADAAGDLADAIAARRALLELAPRDAATWVALAERLRRDGQLAPAASAYEQALDCGAPPGPVLLQLGAIRHELEDFPAAQQAFSRLVALEPANADAWCMLGVVGKDQGRYAEAMAHFDKALQLQPAFAEAFFNLGLTQFELGQLAEASRSFLRCVELRRGAPWTGDLALPLQKDPQPVLEPMDMGVNEVKLRHDCEQFEYLLQNRLLPPAYERVLQDYRALLAELRGQVDENSLAGFDAQRHPLVARTYKRPVYISAAGVPPAGIINLELDFEAIQDRYLAAQPNVLALDNLLTADALAAMRRFCRESTIWNNIKPGYLGAYAYDGFCSELLLRLAWDLRAHLPRVIRDHPLKMMWGFKCDASLPGLAVHADEAAVNVNFWITEDEANLEPEGGGLQVYEHVAPRDWDFRRFNHDPAVIQQYLASVGSAPTRYPYRANRALIFDSDLFHATDRPRFREGYLNRRINITLLYGNRLI</sequence>
<dbReference type="InterPro" id="IPR011990">
    <property type="entry name" value="TPR-like_helical_dom_sf"/>
</dbReference>